<dbReference type="Gene3D" id="2.90.10.10">
    <property type="entry name" value="Bulb-type lectin domain"/>
    <property type="match status" value="6"/>
</dbReference>
<dbReference type="Proteomes" id="UP000464597">
    <property type="component" value="Chromosome"/>
</dbReference>
<organism evidence="3 4">
    <name type="scientific">Rathayibacter festucae</name>
    <dbReference type="NCBI Taxonomy" id="110937"/>
    <lineage>
        <taxon>Bacteria</taxon>
        <taxon>Bacillati</taxon>
        <taxon>Actinomycetota</taxon>
        <taxon>Actinomycetes</taxon>
        <taxon>Micrococcales</taxon>
        <taxon>Microbacteriaceae</taxon>
        <taxon>Rathayibacter</taxon>
    </lineage>
</organism>
<dbReference type="PROSITE" id="PS50927">
    <property type="entry name" value="BULB_LECTIN"/>
    <property type="match status" value="3"/>
</dbReference>
<name>A0ABX6GZF4_9MICO</name>
<evidence type="ECO:0000259" key="2">
    <source>
        <dbReference type="PROSITE" id="PS50927"/>
    </source>
</evidence>
<reference evidence="4" key="1">
    <citation type="submission" date="2019-12" db="EMBL/GenBank/DDBJ databases">
        <title>Complete and draft genome sequences of new strains and members of some known species of the genus Rathayibacter isolated from plants.</title>
        <authorList>
            <person name="Tarlachkov S.V."/>
            <person name="Starodumova I.P."/>
            <person name="Dorofeeva L.V."/>
            <person name="Prisyazhnaya N.V."/>
            <person name="Leyn S."/>
            <person name="Zlamal J."/>
            <person name="Elan M."/>
            <person name="Osterman A.L."/>
            <person name="Nadler S."/>
            <person name="Subbotin S.A."/>
            <person name="Evtushenko L.I."/>
        </authorList>
    </citation>
    <scope>NUCLEOTIDE SEQUENCE [LARGE SCALE GENOMIC DNA]</scope>
    <source>
        <strain evidence="4">VKM Ac-2802</strain>
    </source>
</reference>
<feature type="domain" description="Bulb-type lectin" evidence="2">
    <location>
        <begin position="42"/>
        <end position="150"/>
    </location>
</feature>
<sequence length="383" mass="39381">MTPLFPTRSLAALETAGALLLGGAPAWAAEATASVEAVGASADLLRSGERLDGGERLVSPNESSSFVMQTDGNAVVYDATGHATWASGTQGRGHHLDMQSDGNVVVSTADGRPVWATGTDGEPGATLELLDDADLVVHRANGTALWSSLVGGLLPPPVSDLLSAGETLPEGGRLTSYDGSTTAEMQTDGNFVVYSSGRPQWASGTFGDGNSLIMQGDGNAVVHDAGGAPLWSSETAGSSGAVMRLRAADLVVTADGETLWSSAAQAGRDTLNGSGALDPGQQLLSLDGRWRAVMQADGNFVVYGANGAAWATMTSGSDPRFSMVDEGRLTVGAGYRTIWSAYPKTSFGAGQPGLVQPYRLVMQNDGNLVEYDGLGRAVWASRG</sequence>
<dbReference type="InterPro" id="IPR036426">
    <property type="entry name" value="Bulb-type_lectin_dom_sf"/>
</dbReference>
<evidence type="ECO:0000313" key="3">
    <source>
        <dbReference type="EMBL" id="QHC62808.1"/>
    </source>
</evidence>
<dbReference type="EMBL" id="CP047180">
    <property type="protein sequence ID" value="QHC62808.1"/>
    <property type="molecule type" value="Genomic_DNA"/>
</dbReference>
<dbReference type="RefSeq" id="WP_159422736.1">
    <property type="nucleotide sequence ID" value="NZ_CP047180.1"/>
</dbReference>
<feature type="domain" description="Bulb-type lectin" evidence="2">
    <location>
        <begin position="159"/>
        <end position="266"/>
    </location>
</feature>
<keyword evidence="4" id="KW-1185">Reference proteome</keyword>
<protein>
    <recommendedName>
        <fullName evidence="2">Bulb-type lectin domain-containing protein</fullName>
    </recommendedName>
</protein>
<feature type="signal peptide" evidence="1">
    <location>
        <begin position="1"/>
        <end position="28"/>
    </location>
</feature>
<evidence type="ECO:0000313" key="4">
    <source>
        <dbReference type="Proteomes" id="UP000464597"/>
    </source>
</evidence>
<feature type="chain" id="PRO_5045697913" description="Bulb-type lectin domain-containing protein" evidence="1">
    <location>
        <begin position="29"/>
        <end position="383"/>
    </location>
</feature>
<accession>A0ABX6GZF4</accession>
<dbReference type="CDD" id="cd00028">
    <property type="entry name" value="B_lectin"/>
    <property type="match status" value="1"/>
</dbReference>
<feature type="domain" description="Bulb-type lectin" evidence="2">
    <location>
        <begin position="268"/>
        <end position="383"/>
    </location>
</feature>
<proteinExistence type="predicted"/>
<gene>
    <name evidence="3" type="ORF">GSU69_09015</name>
</gene>
<evidence type="ECO:0000256" key="1">
    <source>
        <dbReference type="SAM" id="SignalP"/>
    </source>
</evidence>
<dbReference type="InterPro" id="IPR001480">
    <property type="entry name" value="Bulb-type_lectin_dom"/>
</dbReference>
<dbReference type="SMART" id="SM00108">
    <property type="entry name" value="B_lectin"/>
    <property type="match status" value="3"/>
</dbReference>
<keyword evidence="1" id="KW-0732">Signal</keyword>
<dbReference type="SUPFAM" id="SSF51110">
    <property type="entry name" value="alpha-D-mannose-specific plant lectins"/>
    <property type="match status" value="3"/>
</dbReference>